<dbReference type="AlphaFoldDB" id="A0A1I5UW86"/>
<accession>A0A1I5UW86</accession>
<feature type="transmembrane region" description="Helical" evidence="7">
    <location>
        <begin position="314"/>
        <end position="334"/>
    </location>
</feature>
<keyword evidence="4 7" id="KW-0812">Transmembrane</keyword>
<feature type="transmembrane region" description="Helical" evidence="7">
    <location>
        <begin position="128"/>
        <end position="148"/>
    </location>
</feature>
<comment type="subcellular location">
    <subcellularLocation>
        <location evidence="1">Cell membrane</location>
        <topology evidence="1">Multi-pass membrane protein</topology>
    </subcellularLocation>
</comment>
<protein>
    <submittedName>
        <fullName evidence="9">Surface polysaccharide O-acyltransferase, integral membrane enzyme</fullName>
    </submittedName>
</protein>
<keyword evidence="9" id="KW-0808">Transferase</keyword>
<dbReference type="PANTHER" id="PTHR40074:SF2">
    <property type="entry name" value="O-ACETYLTRANSFERASE WECH"/>
    <property type="match status" value="1"/>
</dbReference>
<feature type="transmembrane region" description="Helical" evidence="7">
    <location>
        <begin position="217"/>
        <end position="239"/>
    </location>
</feature>
<evidence type="ECO:0000256" key="7">
    <source>
        <dbReference type="SAM" id="Phobius"/>
    </source>
</evidence>
<feature type="transmembrane region" description="Helical" evidence="7">
    <location>
        <begin position="251"/>
        <end position="268"/>
    </location>
</feature>
<dbReference type="EMBL" id="FOXO01000014">
    <property type="protein sequence ID" value="SFP99478.1"/>
    <property type="molecule type" value="Genomic_DNA"/>
</dbReference>
<dbReference type="GO" id="GO:0016413">
    <property type="term" value="F:O-acetyltransferase activity"/>
    <property type="evidence" value="ECO:0007669"/>
    <property type="project" value="TreeGrafter"/>
</dbReference>
<feature type="transmembrane region" description="Helical" evidence="7">
    <location>
        <begin position="7"/>
        <end position="27"/>
    </location>
</feature>
<feature type="transmembrane region" description="Helical" evidence="7">
    <location>
        <begin position="155"/>
        <end position="174"/>
    </location>
</feature>
<keyword evidence="10" id="KW-1185">Reference proteome</keyword>
<dbReference type="PANTHER" id="PTHR40074">
    <property type="entry name" value="O-ACETYLTRANSFERASE WECH"/>
    <property type="match status" value="1"/>
</dbReference>
<keyword evidence="9" id="KW-0012">Acyltransferase</keyword>
<evidence type="ECO:0000256" key="4">
    <source>
        <dbReference type="ARBA" id="ARBA00022692"/>
    </source>
</evidence>
<comment type="similarity">
    <text evidence="2">Belongs to the acyltransferase 3 family.</text>
</comment>
<feature type="transmembrane region" description="Helical" evidence="7">
    <location>
        <begin position="280"/>
        <end position="302"/>
    </location>
</feature>
<feature type="transmembrane region" description="Helical" evidence="7">
    <location>
        <begin position="186"/>
        <end position="205"/>
    </location>
</feature>
<evidence type="ECO:0000259" key="8">
    <source>
        <dbReference type="Pfam" id="PF01757"/>
    </source>
</evidence>
<evidence type="ECO:0000256" key="5">
    <source>
        <dbReference type="ARBA" id="ARBA00022989"/>
    </source>
</evidence>
<feature type="transmembrane region" description="Helical" evidence="7">
    <location>
        <begin position="39"/>
        <end position="65"/>
    </location>
</feature>
<evidence type="ECO:0000313" key="10">
    <source>
        <dbReference type="Proteomes" id="UP000182624"/>
    </source>
</evidence>
<dbReference type="InterPro" id="IPR002656">
    <property type="entry name" value="Acyl_transf_3_dom"/>
</dbReference>
<evidence type="ECO:0000256" key="6">
    <source>
        <dbReference type="ARBA" id="ARBA00023136"/>
    </source>
</evidence>
<dbReference type="Proteomes" id="UP000182624">
    <property type="component" value="Unassembled WGS sequence"/>
</dbReference>
<dbReference type="OrthoDB" id="9810469at2"/>
<evidence type="ECO:0000313" key="9">
    <source>
        <dbReference type="EMBL" id="SFP99478.1"/>
    </source>
</evidence>
<evidence type="ECO:0000256" key="2">
    <source>
        <dbReference type="ARBA" id="ARBA00007400"/>
    </source>
</evidence>
<keyword evidence="3" id="KW-1003">Cell membrane</keyword>
<evidence type="ECO:0000256" key="3">
    <source>
        <dbReference type="ARBA" id="ARBA00022475"/>
    </source>
</evidence>
<gene>
    <name evidence="9" type="ORF">SAMN04487928_11480</name>
</gene>
<reference evidence="10" key="1">
    <citation type="submission" date="2016-10" db="EMBL/GenBank/DDBJ databases">
        <authorList>
            <person name="Varghese N."/>
            <person name="Submissions S."/>
        </authorList>
    </citation>
    <scope>NUCLEOTIDE SEQUENCE [LARGE SCALE GENOMIC DNA]</scope>
    <source>
        <strain evidence="10">P18</strain>
    </source>
</reference>
<feature type="domain" description="Acyltransferase 3" evidence="8">
    <location>
        <begin position="15"/>
        <end position="330"/>
    </location>
</feature>
<feature type="transmembrane region" description="Helical" evidence="7">
    <location>
        <begin position="85"/>
        <end position="103"/>
    </location>
</feature>
<dbReference type="RefSeq" id="WP_074888234.1">
    <property type="nucleotide sequence ID" value="NZ_FOXO01000014.1"/>
</dbReference>
<evidence type="ECO:0000256" key="1">
    <source>
        <dbReference type="ARBA" id="ARBA00004651"/>
    </source>
</evidence>
<keyword evidence="6 7" id="KW-0472">Membrane</keyword>
<name>A0A1I5UW86_9FIRM</name>
<dbReference type="Pfam" id="PF01757">
    <property type="entry name" value="Acyl_transf_3"/>
    <property type="match status" value="1"/>
</dbReference>
<organism evidence="9 10">
    <name type="scientific">Butyrivibrio proteoclasticus</name>
    <dbReference type="NCBI Taxonomy" id="43305"/>
    <lineage>
        <taxon>Bacteria</taxon>
        <taxon>Bacillati</taxon>
        <taxon>Bacillota</taxon>
        <taxon>Clostridia</taxon>
        <taxon>Lachnospirales</taxon>
        <taxon>Lachnospiraceae</taxon>
        <taxon>Butyrivibrio</taxon>
    </lineage>
</organism>
<dbReference type="GO" id="GO:0005886">
    <property type="term" value="C:plasma membrane"/>
    <property type="evidence" value="ECO:0007669"/>
    <property type="project" value="UniProtKB-SubCell"/>
</dbReference>
<keyword evidence="5 7" id="KW-1133">Transmembrane helix</keyword>
<sequence>MKEKKKIDYIVFVSVIAAFSVLVLHTNKCFWEFSATEKYWVSANIIECIFYPGVPLFFMISGITLMDFYERYSLKEFFIKRWHKAVVPFIAWSLIIMLGKVLSHKIPREQLSPHFIYQSVTGTTIVDYYWFFSSLFVLYLSMPLYAAVEKEKRRLVFTYLVGAGFALNSLAPFITGVFQLDINTPYAVTSVMGVLIWVPIGWLLHDTELSKTQKFTIYGLAIAGLLLHIIGTYVLSMRIGMIDGTFKGYENVPSVLYSAGAFVLLKDIGKKVMDSRGRDFVLFLGGYTYPVYLMQFIFIKTIPLLPFVDTRSLLYRLGAPFVIVPMIIAVAACMRKIPVVRRIVP</sequence>
<proteinExistence type="inferred from homology"/>
<dbReference type="GO" id="GO:0009246">
    <property type="term" value="P:enterobacterial common antigen biosynthetic process"/>
    <property type="evidence" value="ECO:0007669"/>
    <property type="project" value="TreeGrafter"/>
</dbReference>